<evidence type="ECO:0000256" key="9">
    <source>
        <dbReference type="ARBA" id="ARBA00023065"/>
    </source>
</evidence>
<evidence type="ECO:0000256" key="8">
    <source>
        <dbReference type="ARBA" id="ARBA00023054"/>
    </source>
</evidence>
<dbReference type="PANTHER" id="PTHR46480:SF1">
    <property type="entry name" value="VOLTAGE-GATED HYDROGEN CHANNEL 1"/>
    <property type="match status" value="1"/>
</dbReference>
<feature type="transmembrane region" description="Helical" evidence="14">
    <location>
        <begin position="56"/>
        <end position="78"/>
    </location>
</feature>
<dbReference type="PANTHER" id="PTHR46480">
    <property type="entry name" value="F20B24.22"/>
    <property type="match status" value="1"/>
</dbReference>
<dbReference type="InterPro" id="IPR005821">
    <property type="entry name" value="Ion_trans_dom"/>
</dbReference>
<evidence type="ECO:0000256" key="3">
    <source>
        <dbReference type="ARBA" id="ARBA00022448"/>
    </source>
</evidence>
<dbReference type="Gene3D" id="1.20.120.350">
    <property type="entry name" value="Voltage-gated potassium channels. Chain C"/>
    <property type="match status" value="1"/>
</dbReference>
<dbReference type="EMBL" id="MU151063">
    <property type="protein sequence ID" value="KAF9453233.1"/>
    <property type="molecule type" value="Genomic_DNA"/>
</dbReference>
<evidence type="ECO:0000313" key="16">
    <source>
        <dbReference type="EMBL" id="KAF9453233.1"/>
    </source>
</evidence>
<evidence type="ECO:0000256" key="4">
    <source>
        <dbReference type="ARBA" id="ARBA00022475"/>
    </source>
</evidence>
<accession>A0A9P6C9L4</accession>
<comment type="subcellular location">
    <subcellularLocation>
        <location evidence="1">Cell membrane</location>
        <topology evidence="1">Multi-pass membrane protein</topology>
    </subcellularLocation>
</comment>
<keyword evidence="4" id="KW-1003">Cell membrane</keyword>
<name>A0A9P6C9L4_9AGAR</name>
<evidence type="ECO:0000256" key="7">
    <source>
        <dbReference type="ARBA" id="ARBA00022989"/>
    </source>
</evidence>
<feature type="region of interest" description="Disordered" evidence="13">
    <location>
        <begin position="1"/>
        <end position="24"/>
    </location>
</feature>
<evidence type="ECO:0000256" key="14">
    <source>
        <dbReference type="SAM" id="Phobius"/>
    </source>
</evidence>
<evidence type="ECO:0000256" key="13">
    <source>
        <dbReference type="SAM" id="MobiDB-lite"/>
    </source>
</evidence>
<keyword evidence="5 14" id="KW-0812">Transmembrane</keyword>
<keyword evidence="11" id="KW-0407">Ion channel</keyword>
<evidence type="ECO:0000256" key="6">
    <source>
        <dbReference type="ARBA" id="ARBA00022882"/>
    </source>
</evidence>
<dbReference type="AlphaFoldDB" id="A0A9P6C9L4"/>
<keyword evidence="10 14" id="KW-0472">Membrane</keyword>
<proteinExistence type="predicted"/>
<dbReference type="InterPro" id="IPR031846">
    <property type="entry name" value="Hvcn1"/>
</dbReference>
<gene>
    <name evidence="16" type="ORF">P691DRAFT_801570</name>
</gene>
<keyword evidence="3" id="KW-0813">Transport</keyword>
<evidence type="ECO:0000256" key="11">
    <source>
        <dbReference type="ARBA" id="ARBA00023303"/>
    </source>
</evidence>
<dbReference type="OrthoDB" id="427456at2759"/>
<evidence type="ECO:0000256" key="10">
    <source>
        <dbReference type="ARBA" id="ARBA00023136"/>
    </source>
</evidence>
<evidence type="ECO:0000256" key="5">
    <source>
        <dbReference type="ARBA" id="ARBA00022692"/>
    </source>
</evidence>
<feature type="domain" description="Ion transport" evidence="15">
    <location>
        <begin position="55"/>
        <end position="176"/>
    </location>
</feature>
<keyword evidence="8" id="KW-0175">Coiled coil</keyword>
<evidence type="ECO:0000256" key="2">
    <source>
        <dbReference type="ARBA" id="ARBA00015897"/>
    </source>
</evidence>
<dbReference type="GO" id="GO:0034702">
    <property type="term" value="C:monoatomic ion channel complex"/>
    <property type="evidence" value="ECO:0007669"/>
    <property type="project" value="UniProtKB-KW"/>
</dbReference>
<keyword evidence="7 14" id="KW-1133">Transmembrane helix</keyword>
<feature type="transmembrane region" description="Helical" evidence="14">
    <location>
        <begin position="131"/>
        <end position="152"/>
    </location>
</feature>
<dbReference type="Pfam" id="PF00520">
    <property type="entry name" value="Ion_trans"/>
    <property type="match status" value="1"/>
</dbReference>
<evidence type="ECO:0000313" key="17">
    <source>
        <dbReference type="Proteomes" id="UP000807342"/>
    </source>
</evidence>
<keyword evidence="17" id="KW-1185">Reference proteome</keyword>
<feature type="transmembrane region" description="Helical" evidence="14">
    <location>
        <begin position="99"/>
        <end position="119"/>
    </location>
</feature>
<keyword evidence="6" id="KW-0851">Voltage-gated channel</keyword>
<dbReference type="Proteomes" id="UP000807342">
    <property type="component" value="Unassembled WGS sequence"/>
</dbReference>
<keyword evidence="9" id="KW-0406">Ion transport</keyword>
<dbReference type="GO" id="GO:0005886">
    <property type="term" value="C:plasma membrane"/>
    <property type="evidence" value="ECO:0007669"/>
    <property type="project" value="UniProtKB-SubCell"/>
</dbReference>
<organism evidence="16 17">
    <name type="scientific">Macrolepiota fuliginosa MF-IS2</name>
    <dbReference type="NCBI Taxonomy" id="1400762"/>
    <lineage>
        <taxon>Eukaryota</taxon>
        <taxon>Fungi</taxon>
        <taxon>Dikarya</taxon>
        <taxon>Basidiomycota</taxon>
        <taxon>Agaricomycotina</taxon>
        <taxon>Agaricomycetes</taxon>
        <taxon>Agaricomycetidae</taxon>
        <taxon>Agaricales</taxon>
        <taxon>Agaricineae</taxon>
        <taxon>Agaricaceae</taxon>
        <taxon>Macrolepiota</taxon>
    </lineage>
</organism>
<sequence length="245" mass="27755">MPDSEEGVLPTTAEHPWTRIENDSSPIDHPLHTFKQRVCIWQRWIGRVIESRRAHLFILFLLIIDVGCVIADLGYSFLSRQCESEHEPEPEWLHILSHISLGVTSAFLVEIVLALFAFGPQFYNPFGKFPLAVLHLFDAFVIITTFVLEVALKGREQELAALFITLRFWRIVKLVQGVAVGAGELSAEQAEELALTKENLHQTQTQLLTLQGEVQMLRRRLQAAGVSLDDPENTMQERRNSVSSS</sequence>
<dbReference type="InterPro" id="IPR027359">
    <property type="entry name" value="Volt_channel_dom_sf"/>
</dbReference>
<evidence type="ECO:0000256" key="1">
    <source>
        <dbReference type="ARBA" id="ARBA00004651"/>
    </source>
</evidence>
<reference evidence="16" key="1">
    <citation type="submission" date="2020-11" db="EMBL/GenBank/DDBJ databases">
        <authorList>
            <consortium name="DOE Joint Genome Institute"/>
            <person name="Ahrendt S."/>
            <person name="Riley R."/>
            <person name="Andreopoulos W."/>
            <person name="Labutti K."/>
            <person name="Pangilinan J."/>
            <person name="Ruiz-Duenas F.J."/>
            <person name="Barrasa J.M."/>
            <person name="Sanchez-Garcia M."/>
            <person name="Camarero S."/>
            <person name="Miyauchi S."/>
            <person name="Serrano A."/>
            <person name="Linde D."/>
            <person name="Babiker R."/>
            <person name="Drula E."/>
            <person name="Ayuso-Fernandez I."/>
            <person name="Pacheco R."/>
            <person name="Padilla G."/>
            <person name="Ferreira P."/>
            <person name="Barriuso J."/>
            <person name="Kellner H."/>
            <person name="Castanera R."/>
            <person name="Alfaro M."/>
            <person name="Ramirez L."/>
            <person name="Pisabarro A.G."/>
            <person name="Kuo A."/>
            <person name="Tritt A."/>
            <person name="Lipzen A."/>
            <person name="He G."/>
            <person name="Yan M."/>
            <person name="Ng V."/>
            <person name="Cullen D."/>
            <person name="Martin F."/>
            <person name="Rosso M.-N."/>
            <person name="Henrissat B."/>
            <person name="Hibbett D."/>
            <person name="Martinez A.T."/>
            <person name="Grigoriev I.V."/>
        </authorList>
    </citation>
    <scope>NUCLEOTIDE SEQUENCE</scope>
    <source>
        <strain evidence="16">MF-IS2</strain>
    </source>
</reference>
<evidence type="ECO:0000259" key="15">
    <source>
        <dbReference type="Pfam" id="PF00520"/>
    </source>
</evidence>
<protein>
    <recommendedName>
        <fullName evidence="2">Voltage-gated hydrogen channel 1</fullName>
    </recommendedName>
    <alternativeName>
        <fullName evidence="12">Hydrogen voltage-gated channel 1</fullName>
    </alternativeName>
</protein>
<dbReference type="GO" id="GO:0030171">
    <property type="term" value="F:voltage-gated proton channel activity"/>
    <property type="evidence" value="ECO:0007669"/>
    <property type="project" value="InterPro"/>
</dbReference>
<evidence type="ECO:0000256" key="12">
    <source>
        <dbReference type="ARBA" id="ARBA00031989"/>
    </source>
</evidence>
<comment type="caution">
    <text evidence="16">The sequence shown here is derived from an EMBL/GenBank/DDBJ whole genome shotgun (WGS) entry which is preliminary data.</text>
</comment>